<sequence>MRGVGVSRALFLALVLTIGSALEEETGAWMGSSEEVVNIASEKIRSHEGSGSKTSDAKKLATAVLADLVTLNNTFETEKNKLEESVLEHTVLESTVNQMSSEAKLKQKTAEKEKQMLEAAKEQNKLLEKQIKELTDDREAQEKSKKELEELVEKIKLNLHRAKLQLDTLSDTQVENWVRAKIDSFGQILGSPESSSVLTDVLDGVERFSNEASGNFYRLSENIDKTTRFPAIGFLTSLIIFAIPVLLFGYLMNRVWRRVNIRGVILVMDTALLSYFVTCLILALMRFNVQNLTQASRRQVLMVQLLLASITPILAVLSFVSAVFGALRREKLFYSLHFISLGLVVGLISDHWSLDSVRIYAPSSYSVLWYLFVCLSFVGNIALTLNARKIASSEVLASDMQDLVNAGGAALGLSTRQSAGLPSRNLVYPQYPKKY</sequence>
<feature type="transmembrane region" description="Helical" evidence="2">
    <location>
        <begin position="305"/>
        <end position="325"/>
    </location>
</feature>
<feature type="chain" id="PRO_5043563838" evidence="3">
    <location>
        <begin position="22"/>
        <end position="435"/>
    </location>
</feature>
<evidence type="ECO:0000256" key="2">
    <source>
        <dbReference type="SAM" id="Phobius"/>
    </source>
</evidence>
<keyword evidence="1" id="KW-0175">Coiled coil</keyword>
<keyword evidence="3" id="KW-0732">Signal</keyword>
<feature type="transmembrane region" description="Helical" evidence="2">
    <location>
        <begin position="368"/>
        <end position="387"/>
    </location>
</feature>
<feature type="coiled-coil region" evidence="1">
    <location>
        <begin position="100"/>
        <end position="172"/>
    </location>
</feature>
<dbReference type="Proteomes" id="UP001157974">
    <property type="component" value="Unassembled WGS sequence"/>
</dbReference>
<keyword evidence="2" id="KW-1133">Transmembrane helix</keyword>
<keyword evidence="2" id="KW-0812">Transmembrane</keyword>
<proteinExistence type="predicted"/>
<dbReference type="EMBL" id="JAMWBK010000005">
    <property type="protein sequence ID" value="KAJ8904902.1"/>
    <property type="molecule type" value="Genomic_DNA"/>
</dbReference>
<evidence type="ECO:0000313" key="5">
    <source>
        <dbReference type="Proteomes" id="UP001157974"/>
    </source>
</evidence>
<evidence type="ECO:0000313" key="4">
    <source>
        <dbReference type="EMBL" id="KAJ8904902.1"/>
    </source>
</evidence>
<feature type="signal peptide" evidence="3">
    <location>
        <begin position="1"/>
        <end position="21"/>
    </location>
</feature>
<comment type="caution">
    <text evidence="4">The sequence shown here is derived from an EMBL/GenBank/DDBJ whole genome shotgun (WGS) entry which is preliminary data.</text>
</comment>
<feature type="transmembrane region" description="Helical" evidence="2">
    <location>
        <begin position="263"/>
        <end position="285"/>
    </location>
</feature>
<keyword evidence="5" id="KW-1185">Reference proteome</keyword>
<reference evidence="4 5" key="1">
    <citation type="journal article" date="2023" name="Nat. Commun.">
        <title>Origin of minicircular mitochondrial genomes in red algae.</title>
        <authorList>
            <person name="Lee Y."/>
            <person name="Cho C.H."/>
            <person name="Lee Y.M."/>
            <person name="Park S.I."/>
            <person name="Yang J.H."/>
            <person name="West J.A."/>
            <person name="Bhattacharya D."/>
            <person name="Yoon H.S."/>
        </authorList>
    </citation>
    <scope>NUCLEOTIDE SEQUENCE [LARGE SCALE GENOMIC DNA]</scope>
    <source>
        <strain evidence="4 5">CCMP1338</strain>
        <tissue evidence="4">Whole cell</tissue>
    </source>
</reference>
<feature type="transmembrane region" description="Helical" evidence="2">
    <location>
        <begin position="229"/>
        <end position="251"/>
    </location>
</feature>
<gene>
    <name evidence="4" type="ORF">NDN08_001416</name>
</gene>
<accession>A0AAV8UUX0</accession>
<evidence type="ECO:0000256" key="1">
    <source>
        <dbReference type="SAM" id="Coils"/>
    </source>
</evidence>
<protein>
    <submittedName>
        <fullName evidence="4">Uncharacterized protein</fullName>
    </submittedName>
</protein>
<keyword evidence="2" id="KW-0472">Membrane</keyword>
<dbReference type="AlphaFoldDB" id="A0AAV8UUX0"/>
<evidence type="ECO:0000256" key="3">
    <source>
        <dbReference type="SAM" id="SignalP"/>
    </source>
</evidence>
<feature type="transmembrane region" description="Helical" evidence="2">
    <location>
        <begin position="332"/>
        <end position="348"/>
    </location>
</feature>
<organism evidence="4 5">
    <name type="scientific">Rhodosorus marinus</name>
    <dbReference type="NCBI Taxonomy" id="101924"/>
    <lineage>
        <taxon>Eukaryota</taxon>
        <taxon>Rhodophyta</taxon>
        <taxon>Stylonematophyceae</taxon>
        <taxon>Stylonematales</taxon>
        <taxon>Stylonemataceae</taxon>
        <taxon>Rhodosorus</taxon>
    </lineage>
</organism>
<name>A0AAV8UUX0_9RHOD</name>